<dbReference type="AlphaFoldDB" id="A0A9Q1H681"/>
<evidence type="ECO:0000313" key="1">
    <source>
        <dbReference type="EMBL" id="KAJ8034724.1"/>
    </source>
</evidence>
<reference evidence="1" key="1">
    <citation type="submission" date="2021-10" db="EMBL/GenBank/DDBJ databases">
        <title>Tropical sea cucumber genome reveals ecological adaptation and Cuvierian tubules defense mechanism.</title>
        <authorList>
            <person name="Chen T."/>
        </authorList>
    </citation>
    <scope>NUCLEOTIDE SEQUENCE</scope>
    <source>
        <strain evidence="1">Nanhai2018</strain>
        <tissue evidence="1">Muscle</tissue>
    </source>
</reference>
<sequence length="99" mass="11040">MVQVSLRVRDKSIKTSESIRNRGVAFDSRMSISVQVGPLCTGLTHQLRAISRIPRFLHFDTCHLVIRVLVLSRLDYANGLLLTRQTSAGYNASRTGQPS</sequence>
<proteinExistence type="predicted"/>
<name>A0A9Q1H681_HOLLE</name>
<keyword evidence="2" id="KW-1185">Reference proteome</keyword>
<gene>
    <name evidence="1" type="ORF">HOLleu_21687</name>
</gene>
<dbReference type="Proteomes" id="UP001152320">
    <property type="component" value="Chromosome 10"/>
</dbReference>
<accession>A0A9Q1H681</accession>
<evidence type="ECO:0000313" key="2">
    <source>
        <dbReference type="Proteomes" id="UP001152320"/>
    </source>
</evidence>
<comment type="caution">
    <text evidence="1">The sequence shown here is derived from an EMBL/GenBank/DDBJ whole genome shotgun (WGS) entry which is preliminary data.</text>
</comment>
<organism evidence="1 2">
    <name type="scientific">Holothuria leucospilota</name>
    <name type="common">Black long sea cucumber</name>
    <name type="synonym">Mertensiothuria leucospilota</name>
    <dbReference type="NCBI Taxonomy" id="206669"/>
    <lineage>
        <taxon>Eukaryota</taxon>
        <taxon>Metazoa</taxon>
        <taxon>Echinodermata</taxon>
        <taxon>Eleutherozoa</taxon>
        <taxon>Echinozoa</taxon>
        <taxon>Holothuroidea</taxon>
        <taxon>Aspidochirotacea</taxon>
        <taxon>Aspidochirotida</taxon>
        <taxon>Holothuriidae</taxon>
        <taxon>Holothuria</taxon>
    </lineage>
</organism>
<protein>
    <submittedName>
        <fullName evidence="1">Uncharacterized protein</fullName>
    </submittedName>
</protein>
<dbReference type="EMBL" id="JAIZAY010000010">
    <property type="protein sequence ID" value="KAJ8034724.1"/>
    <property type="molecule type" value="Genomic_DNA"/>
</dbReference>